<evidence type="ECO:0000313" key="11">
    <source>
        <dbReference type="EMBL" id="SVA18099.1"/>
    </source>
</evidence>
<evidence type="ECO:0000256" key="1">
    <source>
        <dbReference type="ARBA" id="ARBA00001623"/>
    </source>
</evidence>
<organism evidence="11">
    <name type="scientific">marine metagenome</name>
    <dbReference type="NCBI Taxonomy" id="408172"/>
    <lineage>
        <taxon>unclassified sequences</taxon>
        <taxon>metagenomes</taxon>
        <taxon>ecological metagenomes</taxon>
    </lineage>
</organism>
<feature type="domain" description="Metallo-beta-lactamase" evidence="10">
    <location>
        <begin position="12"/>
        <end position="170"/>
    </location>
</feature>
<dbReference type="Pfam" id="PF00753">
    <property type="entry name" value="Lactamase_B"/>
    <property type="match status" value="1"/>
</dbReference>
<dbReference type="Pfam" id="PF16123">
    <property type="entry name" value="HAGH_C"/>
    <property type="match status" value="1"/>
</dbReference>
<dbReference type="SUPFAM" id="SSF56281">
    <property type="entry name" value="Metallo-hydrolase/oxidoreductase"/>
    <property type="match status" value="1"/>
</dbReference>
<evidence type="ECO:0000256" key="8">
    <source>
        <dbReference type="ARBA" id="ARBA00022833"/>
    </source>
</evidence>
<dbReference type="PIRSF" id="PIRSF005457">
    <property type="entry name" value="Glx"/>
    <property type="match status" value="1"/>
</dbReference>
<dbReference type="GO" id="GO:0004416">
    <property type="term" value="F:hydroxyacylglutathione hydrolase activity"/>
    <property type="evidence" value="ECO:0007669"/>
    <property type="project" value="UniProtKB-EC"/>
</dbReference>
<gene>
    <name evidence="11" type="ORF">METZ01_LOCUS70953</name>
</gene>
<sequence>MLEVSIIKCLMDNYSYLIKDKETNLVGVVDPSEFKPVDVEISRTYKKLDFILNTHHHFDHIGGNTDLKKKYNSKIIASTYDEKRIPDIDIKKKDGDFFSIGKTNFKVVHIPGHTLGHICFFSKQSKVLFVGDTLFSLGCGRIFEGTFEQMFESLEKIKNLPKDTMIYCGHEYTDNNGKFCISIDKENEKLKDRIKEVQIKRKRNQPTLPVSLGQELDTNIFLRCDDKKIKNNIKMKTSSELEIFTKLRNLKDKF</sequence>
<dbReference type="InterPro" id="IPR036866">
    <property type="entry name" value="RibonucZ/Hydroxyglut_hydro"/>
</dbReference>
<dbReference type="InterPro" id="IPR001279">
    <property type="entry name" value="Metallo-B-lactamas"/>
</dbReference>
<keyword evidence="7" id="KW-0378">Hydrolase</keyword>
<dbReference type="InterPro" id="IPR050110">
    <property type="entry name" value="Glyoxalase_II_hydrolase"/>
</dbReference>
<evidence type="ECO:0000256" key="7">
    <source>
        <dbReference type="ARBA" id="ARBA00022801"/>
    </source>
</evidence>
<dbReference type="HAMAP" id="MF_01374">
    <property type="entry name" value="Glyoxalase_2"/>
    <property type="match status" value="1"/>
</dbReference>
<dbReference type="PANTHER" id="PTHR43705:SF1">
    <property type="entry name" value="HYDROXYACYLGLUTATHIONE HYDROLASE GLOB"/>
    <property type="match status" value="1"/>
</dbReference>
<dbReference type="CDD" id="cd07723">
    <property type="entry name" value="hydroxyacylglutathione_hydrolase_MBL-fold"/>
    <property type="match status" value="1"/>
</dbReference>
<evidence type="ECO:0000256" key="6">
    <source>
        <dbReference type="ARBA" id="ARBA00022723"/>
    </source>
</evidence>
<evidence type="ECO:0000256" key="2">
    <source>
        <dbReference type="ARBA" id="ARBA00001947"/>
    </source>
</evidence>
<keyword evidence="6" id="KW-0479">Metal-binding</keyword>
<dbReference type="EMBL" id="UINC01004962">
    <property type="protein sequence ID" value="SVA18099.1"/>
    <property type="molecule type" value="Genomic_DNA"/>
</dbReference>
<dbReference type="EC" id="3.1.2.6" evidence="5"/>
<dbReference type="NCBIfam" id="TIGR03413">
    <property type="entry name" value="GSH_gloB"/>
    <property type="match status" value="1"/>
</dbReference>
<proteinExistence type="inferred from homology"/>
<dbReference type="GO" id="GO:0046872">
    <property type="term" value="F:metal ion binding"/>
    <property type="evidence" value="ECO:0007669"/>
    <property type="project" value="UniProtKB-KW"/>
</dbReference>
<evidence type="ECO:0000259" key="10">
    <source>
        <dbReference type="SMART" id="SM00849"/>
    </source>
</evidence>
<evidence type="ECO:0000256" key="4">
    <source>
        <dbReference type="ARBA" id="ARBA00006759"/>
    </source>
</evidence>
<dbReference type="InterPro" id="IPR017782">
    <property type="entry name" value="Hydroxyacylglutathione_Hdrlase"/>
</dbReference>
<evidence type="ECO:0000256" key="9">
    <source>
        <dbReference type="ARBA" id="ARBA00031044"/>
    </source>
</evidence>
<comment type="pathway">
    <text evidence="3">Secondary metabolite metabolism; methylglyoxal degradation; (R)-lactate from methylglyoxal: step 2/2.</text>
</comment>
<dbReference type="InterPro" id="IPR032282">
    <property type="entry name" value="HAGH_C"/>
</dbReference>
<keyword evidence="8" id="KW-0862">Zinc</keyword>
<accession>A0A381TQJ5</accession>
<reference evidence="11" key="1">
    <citation type="submission" date="2018-05" db="EMBL/GenBank/DDBJ databases">
        <authorList>
            <person name="Lanie J.A."/>
            <person name="Ng W.-L."/>
            <person name="Kazmierczak K.M."/>
            <person name="Andrzejewski T.M."/>
            <person name="Davidsen T.M."/>
            <person name="Wayne K.J."/>
            <person name="Tettelin H."/>
            <person name="Glass J.I."/>
            <person name="Rusch D."/>
            <person name="Podicherti R."/>
            <person name="Tsui H.-C.T."/>
            <person name="Winkler M.E."/>
        </authorList>
    </citation>
    <scope>NUCLEOTIDE SEQUENCE</scope>
</reference>
<name>A0A381TQJ5_9ZZZZ</name>
<dbReference type="AlphaFoldDB" id="A0A381TQJ5"/>
<dbReference type="PANTHER" id="PTHR43705">
    <property type="entry name" value="HYDROXYACYLGLUTATHIONE HYDROLASE"/>
    <property type="match status" value="1"/>
</dbReference>
<comment type="similarity">
    <text evidence="4">Belongs to the metallo-beta-lactamase superfamily. Glyoxalase II family.</text>
</comment>
<dbReference type="Gene3D" id="3.60.15.10">
    <property type="entry name" value="Ribonuclease Z/Hydroxyacylglutathione hydrolase-like"/>
    <property type="match status" value="1"/>
</dbReference>
<evidence type="ECO:0000256" key="3">
    <source>
        <dbReference type="ARBA" id="ARBA00004963"/>
    </source>
</evidence>
<dbReference type="SMART" id="SM00849">
    <property type="entry name" value="Lactamase_B"/>
    <property type="match status" value="1"/>
</dbReference>
<dbReference type="InterPro" id="IPR035680">
    <property type="entry name" value="Clx_II_MBL"/>
</dbReference>
<protein>
    <recommendedName>
        <fullName evidence="5">hydroxyacylglutathione hydrolase</fullName>
        <ecNumber evidence="5">3.1.2.6</ecNumber>
    </recommendedName>
    <alternativeName>
        <fullName evidence="9">Glyoxalase II</fullName>
    </alternativeName>
</protein>
<comment type="catalytic activity">
    <reaction evidence="1">
        <text>an S-(2-hydroxyacyl)glutathione + H2O = a 2-hydroxy carboxylate + glutathione + H(+)</text>
        <dbReference type="Rhea" id="RHEA:21864"/>
        <dbReference type="ChEBI" id="CHEBI:15377"/>
        <dbReference type="ChEBI" id="CHEBI:15378"/>
        <dbReference type="ChEBI" id="CHEBI:57925"/>
        <dbReference type="ChEBI" id="CHEBI:58896"/>
        <dbReference type="ChEBI" id="CHEBI:71261"/>
        <dbReference type="EC" id="3.1.2.6"/>
    </reaction>
</comment>
<dbReference type="GO" id="GO:0019243">
    <property type="term" value="P:methylglyoxal catabolic process to D-lactate via S-lactoyl-glutathione"/>
    <property type="evidence" value="ECO:0007669"/>
    <property type="project" value="InterPro"/>
</dbReference>
<evidence type="ECO:0000256" key="5">
    <source>
        <dbReference type="ARBA" id="ARBA00011917"/>
    </source>
</evidence>
<comment type="cofactor">
    <cofactor evidence="2">
        <name>Zn(2+)</name>
        <dbReference type="ChEBI" id="CHEBI:29105"/>
    </cofactor>
</comment>